<reference evidence="2" key="1">
    <citation type="submission" date="2020-03" db="EMBL/GenBank/DDBJ databases">
        <title>A high-quality chromosome-level genome assembly of a woody plant with both climbing and erect habits, Rhamnella rubrinervis.</title>
        <authorList>
            <person name="Lu Z."/>
            <person name="Yang Y."/>
            <person name="Zhu X."/>
            <person name="Sun Y."/>
        </authorList>
    </citation>
    <scope>NUCLEOTIDE SEQUENCE</scope>
    <source>
        <strain evidence="2">BYM</strain>
        <tissue evidence="2">Leaf</tissue>
    </source>
</reference>
<keyword evidence="3" id="KW-1185">Reference proteome</keyword>
<evidence type="ECO:0000313" key="2">
    <source>
        <dbReference type="EMBL" id="KAF3446299.1"/>
    </source>
</evidence>
<gene>
    <name evidence="2" type="ORF">FNV43_RR11478</name>
</gene>
<dbReference type="Proteomes" id="UP000796880">
    <property type="component" value="Unassembled WGS sequence"/>
</dbReference>
<evidence type="ECO:0008006" key="4">
    <source>
        <dbReference type="Google" id="ProtNLM"/>
    </source>
</evidence>
<sequence>MATKRFKLKFPSVISNSLQFCRFKNPSSFPVNPRPLIHRLSPTNPKAIDISFPILQAPPPLTPECYPSIKRHVSSSKIKPTAECNSCRCKSRLSAQLLFSDCSSEFADFSACKTSSFAITEKYYIKQKNNEFNKKKKKVKAKAKASVSSTGKSTTTDWFSSDDDESRDCRTLIDCPRTPSDYSSCESSTPSLDTSYEKPNVAEAMRSKKKKISKLRRLKRHPSMDWKGSSSSGTGKTTAKAVVKRQERESAAPRGSVLRRLMGRTVEGKAKESFAVVKKSEDPYEDFKRSMLG</sequence>
<organism evidence="2 3">
    <name type="scientific">Rhamnella rubrinervis</name>
    <dbReference type="NCBI Taxonomy" id="2594499"/>
    <lineage>
        <taxon>Eukaryota</taxon>
        <taxon>Viridiplantae</taxon>
        <taxon>Streptophyta</taxon>
        <taxon>Embryophyta</taxon>
        <taxon>Tracheophyta</taxon>
        <taxon>Spermatophyta</taxon>
        <taxon>Magnoliopsida</taxon>
        <taxon>eudicotyledons</taxon>
        <taxon>Gunneridae</taxon>
        <taxon>Pentapetalae</taxon>
        <taxon>rosids</taxon>
        <taxon>fabids</taxon>
        <taxon>Rosales</taxon>
        <taxon>Rhamnaceae</taxon>
        <taxon>rhamnoid group</taxon>
        <taxon>Rhamneae</taxon>
        <taxon>Rhamnella</taxon>
    </lineage>
</organism>
<dbReference type="EMBL" id="VOIH02000005">
    <property type="protein sequence ID" value="KAF3446299.1"/>
    <property type="molecule type" value="Genomic_DNA"/>
</dbReference>
<proteinExistence type="predicted"/>
<dbReference type="AlphaFoldDB" id="A0A8K0MHA9"/>
<evidence type="ECO:0000313" key="3">
    <source>
        <dbReference type="Proteomes" id="UP000796880"/>
    </source>
</evidence>
<protein>
    <recommendedName>
        <fullName evidence="4">Ovate family protein</fullName>
    </recommendedName>
</protein>
<evidence type="ECO:0000256" key="1">
    <source>
        <dbReference type="SAM" id="MobiDB-lite"/>
    </source>
</evidence>
<feature type="compositionally biased region" description="Low complexity" evidence="1">
    <location>
        <begin position="227"/>
        <end position="241"/>
    </location>
</feature>
<accession>A0A8K0MHA9</accession>
<feature type="region of interest" description="Disordered" evidence="1">
    <location>
        <begin position="202"/>
        <end position="256"/>
    </location>
</feature>
<dbReference type="OrthoDB" id="1928390at2759"/>
<comment type="caution">
    <text evidence="2">The sequence shown here is derived from an EMBL/GenBank/DDBJ whole genome shotgun (WGS) entry which is preliminary data.</text>
</comment>
<name>A0A8K0MHA9_9ROSA</name>
<feature type="compositionally biased region" description="Basic residues" evidence="1">
    <location>
        <begin position="207"/>
        <end position="221"/>
    </location>
</feature>